<reference evidence="1" key="1">
    <citation type="submission" date="2019-06" db="EMBL/GenBank/DDBJ databases">
        <authorList>
            <person name="Zheng W."/>
        </authorList>
    </citation>
    <scope>NUCLEOTIDE SEQUENCE</scope>
    <source>
        <strain evidence="1">QDHG01</strain>
    </source>
</reference>
<dbReference type="AlphaFoldDB" id="A0A8J8NI47"/>
<dbReference type="SUPFAM" id="SSF57184">
    <property type="entry name" value="Growth factor receptor domain"/>
    <property type="match status" value="1"/>
</dbReference>
<dbReference type="Proteomes" id="UP000785679">
    <property type="component" value="Unassembled WGS sequence"/>
</dbReference>
<evidence type="ECO:0000313" key="2">
    <source>
        <dbReference type="Proteomes" id="UP000785679"/>
    </source>
</evidence>
<evidence type="ECO:0000313" key="1">
    <source>
        <dbReference type="EMBL" id="TNV74910.1"/>
    </source>
</evidence>
<dbReference type="OrthoDB" id="300641at2759"/>
<keyword evidence="2" id="KW-1185">Reference proteome</keyword>
<dbReference type="InterPro" id="IPR009030">
    <property type="entry name" value="Growth_fac_rcpt_cys_sf"/>
</dbReference>
<comment type="caution">
    <text evidence="1">The sequence shown here is derived from an EMBL/GenBank/DDBJ whole genome shotgun (WGS) entry which is preliminary data.</text>
</comment>
<sequence length="313" mass="35244">MFLMPIEYIQEVGELAKQTVCVHDCAAADSAFVSNPINMRCEFLGNYCLNGNYTNGCITNETYLTQRISKSDLNASFPHYQWMKDLDEAYKISIINPNVLIPTKTSEYTHCLTANDTLGVCKVCEIGFYADKSGQCVCSCGSDQYGEIETTETEDQIQIISTKCQTCPVSCLTCISQDYCTSCQLGHMLVYSQSNIQVSCEPFSRSTHEFQNYILYVTGQREEGYDHGKFMFGDLLFALKHAYKLHLSYSNLKMVTILISEDIEHFITPSDFANSYPLIEEQSLLGGSYSLQIMQAITQIILFFQATGVQNIQ</sequence>
<dbReference type="EMBL" id="RRYP01016552">
    <property type="protein sequence ID" value="TNV74910.1"/>
    <property type="molecule type" value="Genomic_DNA"/>
</dbReference>
<name>A0A8J8NI47_HALGN</name>
<accession>A0A8J8NI47</accession>
<organism evidence="1 2">
    <name type="scientific">Halteria grandinella</name>
    <dbReference type="NCBI Taxonomy" id="5974"/>
    <lineage>
        <taxon>Eukaryota</taxon>
        <taxon>Sar</taxon>
        <taxon>Alveolata</taxon>
        <taxon>Ciliophora</taxon>
        <taxon>Intramacronucleata</taxon>
        <taxon>Spirotrichea</taxon>
        <taxon>Stichotrichia</taxon>
        <taxon>Sporadotrichida</taxon>
        <taxon>Halteriidae</taxon>
        <taxon>Halteria</taxon>
    </lineage>
</organism>
<gene>
    <name evidence="1" type="ORF">FGO68_gene4327</name>
</gene>
<dbReference type="Gene3D" id="2.10.220.10">
    <property type="entry name" value="Hormone Receptor, Insulin-like Growth Factor Receptor 1, Chain A, domain 2"/>
    <property type="match status" value="1"/>
</dbReference>
<proteinExistence type="predicted"/>
<protein>
    <submittedName>
        <fullName evidence="1">Uncharacterized protein</fullName>
    </submittedName>
</protein>